<evidence type="ECO:0000256" key="1">
    <source>
        <dbReference type="ARBA" id="ARBA00001470"/>
    </source>
</evidence>
<dbReference type="AlphaFoldDB" id="A0A940PAE0"/>
<comment type="similarity">
    <text evidence="2">Belongs to the N-acylglucosamine 2-epimerase family.</text>
</comment>
<keyword evidence="6" id="KW-1185">Reference proteome</keyword>
<evidence type="ECO:0000313" key="6">
    <source>
        <dbReference type="Proteomes" id="UP000674938"/>
    </source>
</evidence>
<dbReference type="HAMAP" id="MF_00929">
    <property type="entry name" value="Cellobiose_2_epim"/>
    <property type="match status" value="1"/>
</dbReference>
<comment type="similarity">
    <text evidence="4">Belongs to the cellobiose 2-epimerase family.</text>
</comment>
<accession>A0A940PAE0</accession>
<dbReference type="GO" id="GO:0005975">
    <property type="term" value="P:carbohydrate metabolic process"/>
    <property type="evidence" value="ECO:0007669"/>
    <property type="project" value="InterPro"/>
</dbReference>
<proteinExistence type="inferred from homology"/>
<evidence type="ECO:0000256" key="4">
    <source>
        <dbReference type="HAMAP-Rule" id="MF_00929"/>
    </source>
</evidence>
<name>A0A940PAE0_9ENTE</name>
<gene>
    <name evidence="5" type="ORF">I6N95_08775</name>
</gene>
<dbReference type="Proteomes" id="UP000674938">
    <property type="component" value="Unassembled WGS sequence"/>
</dbReference>
<dbReference type="EMBL" id="JAEEGA010000005">
    <property type="protein sequence ID" value="MBP1041095.1"/>
    <property type="molecule type" value="Genomic_DNA"/>
</dbReference>
<evidence type="ECO:0000313" key="5">
    <source>
        <dbReference type="EMBL" id="MBP1041095.1"/>
    </source>
</evidence>
<dbReference type="InterPro" id="IPR008928">
    <property type="entry name" value="6-hairpin_glycosidase_sf"/>
</dbReference>
<dbReference type="Pfam" id="PF07221">
    <property type="entry name" value="GlcNAc_2-epim"/>
    <property type="match status" value="1"/>
</dbReference>
<evidence type="ECO:0000256" key="3">
    <source>
        <dbReference type="ARBA" id="ARBA00023235"/>
    </source>
</evidence>
<sequence length="386" mass="44657">MNRDLLIQQLNTTILPFWLNQLDHQAGGFIGRVDEHLVPDETFAKSGVMHSRYLWAFSASYESLKAPLLKEAADHAFDFISKVLWDKRYGGIYWSVTADGQPTNPLKHLYSQAFAIYGLSEYYRTCQEPLALSLAIELFHLVEAKAFEPELGGYHEEFTQDWQPVTSSQVTADIKTIRFTTNSHLHLLEAYSNLFQVWPDDQLSAKIDFLQQLFSEKIYHPAGYFHQYFDANWQPLTAGLSFGHDIESAWLLDRSLDVLGIDRPSLRAITQQVADYQLNHGLDKGAMNNQTDFQTLDQTKVWWVQAEAIIGFYNAYEKTGESAYLAAVHSIWDYVQTYFIDPRPQSEWFGYLVDEQPLKANISDDWKGPYHTVRMYLELIKRMEDH</sequence>
<dbReference type="SUPFAM" id="SSF48208">
    <property type="entry name" value="Six-hairpin glycosidases"/>
    <property type="match status" value="1"/>
</dbReference>
<comment type="catalytic activity">
    <reaction evidence="1 4">
        <text>D-cellobiose = beta-D-glucosyl-(1-&gt;4)-D-mannopyranose</text>
        <dbReference type="Rhea" id="RHEA:23384"/>
        <dbReference type="ChEBI" id="CHEBI:17057"/>
        <dbReference type="ChEBI" id="CHEBI:47931"/>
        <dbReference type="EC" id="5.1.3.11"/>
    </reaction>
</comment>
<dbReference type="InterPro" id="IPR012341">
    <property type="entry name" value="6hp_glycosidase-like_sf"/>
</dbReference>
<comment type="function">
    <text evidence="4">Catalyzes the reversible epimerization of cellobiose to 4-O-beta-D-glucopyranosyl-D-mannose (Glc-Man).</text>
</comment>
<dbReference type="InterPro" id="IPR028584">
    <property type="entry name" value="Cellobiose_2_epim"/>
</dbReference>
<evidence type="ECO:0000256" key="2">
    <source>
        <dbReference type="ARBA" id="ARBA00008558"/>
    </source>
</evidence>
<organism evidence="5 6">
    <name type="scientific">Vagococcus allomyrinae</name>
    <dbReference type="NCBI Taxonomy" id="2794353"/>
    <lineage>
        <taxon>Bacteria</taxon>
        <taxon>Bacillati</taxon>
        <taxon>Bacillota</taxon>
        <taxon>Bacilli</taxon>
        <taxon>Lactobacillales</taxon>
        <taxon>Enterococcaceae</taxon>
        <taxon>Vagococcus</taxon>
    </lineage>
</organism>
<dbReference type="PANTHER" id="PTHR15108">
    <property type="entry name" value="N-ACYLGLUCOSAMINE-2-EPIMERASE"/>
    <property type="match status" value="1"/>
</dbReference>
<comment type="caution">
    <text evidence="5">The sequence shown here is derived from an EMBL/GenBank/DDBJ whole genome shotgun (WGS) entry which is preliminary data.</text>
</comment>
<protein>
    <recommendedName>
        <fullName evidence="4">Cellobiose 2-epimerase</fullName>
        <shortName evidence="4">CE</shortName>
        <ecNumber evidence="4">5.1.3.11</ecNumber>
    </recommendedName>
</protein>
<dbReference type="RefSeq" id="WP_209526736.1">
    <property type="nucleotide sequence ID" value="NZ_JAEEGA010000005.1"/>
</dbReference>
<dbReference type="GO" id="GO:0047736">
    <property type="term" value="F:cellobiose epimerase activity"/>
    <property type="evidence" value="ECO:0007669"/>
    <property type="project" value="UniProtKB-UniRule"/>
</dbReference>
<keyword evidence="3 4" id="KW-0413">Isomerase</keyword>
<dbReference type="EC" id="5.1.3.11" evidence="4"/>
<dbReference type="Gene3D" id="1.50.10.10">
    <property type="match status" value="1"/>
</dbReference>
<dbReference type="InterPro" id="IPR010819">
    <property type="entry name" value="AGE/CE"/>
</dbReference>
<reference evidence="5" key="1">
    <citation type="submission" date="2020-12" db="EMBL/GenBank/DDBJ databases">
        <title>Vagococcus allomyrinae sp. nov. and Enterococcus lavae sp. nov., isolated from the larvae of Allomyrina dichotoma.</title>
        <authorList>
            <person name="Lee S.D."/>
        </authorList>
    </citation>
    <scope>NUCLEOTIDE SEQUENCE</scope>
    <source>
        <strain evidence="5">BWB3-3</strain>
    </source>
</reference>